<evidence type="ECO:0000259" key="2">
    <source>
        <dbReference type="PROSITE" id="PS50011"/>
    </source>
</evidence>
<keyword evidence="4" id="KW-1185">Reference proteome</keyword>
<feature type="domain" description="Protein kinase" evidence="2">
    <location>
        <begin position="165"/>
        <end position="479"/>
    </location>
</feature>
<dbReference type="SMART" id="SM00220">
    <property type="entry name" value="S_TKc"/>
    <property type="match status" value="1"/>
</dbReference>
<proteinExistence type="predicted"/>
<dbReference type="InterPro" id="IPR000719">
    <property type="entry name" value="Prot_kinase_dom"/>
</dbReference>
<sequence length="530" mass="60527">MAEPACTLVREELREVAETGETYYYYPRSAILRVLNSNDNLRRVYLCDCASCRTDFNIGPDARLDNRHQTLDPEALLGNYATVYALLICSQRPGLIRYFQKHRTFLHGTTFFTRENLEFLTSESVRRTRSIIDDILRDQYSFQIRVMERSLEPITIHPREMLPIRQDRQEIGRGSFGQVFGFEFSYDEYRGKGLQHATRFARKIFFNSLNSSDVDAGLTEWFNNLQLERLQHGHLMPALMAFWHEGRFSIVFEQAQQTLDAYLESDGSLYSHEALWQQVQGLAAGLAHLHGNGTEVIAHHGDLKPANILIVNGVMKIADFGLLQIHHRAQLASNQPLTSDSYQLASTRPYAGPSGDKALMDVWSFGAILSEIATFNLEDSNALDRFRHSRLEDFPRDAPGFRTKGFHHDGRLKPSVARTIDELYELVRGGRQTQHGVHISQFQQHFFTEDFFSLLHQMLSDRLAECPSSQHVANTLERLQQQATQFQQHPVDRSDQRGDIWGDFTAGLVLPGTQGLGYRLEMRRTSGGTG</sequence>
<accession>A0ABR4I575</accession>
<evidence type="ECO:0000256" key="1">
    <source>
        <dbReference type="PROSITE-ProRule" id="PRU10141"/>
    </source>
</evidence>
<dbReference type="SUPFAM" id="SSF56112">
    <property type="entry name" value="Protein kinase-like (PK-like)"/>
    <property type="match status" value="1"/>
</dbReference>
<gene>
    <name evidence="3" type="ORF">BJX63DRAFT_1158</name>
</gene>
<name>A0ABR4I575_9EURO</name>
<evidence type="ECO:0000313" key="4">
    <source>
        <dbReference type="Proteomes" id="UP001610334"/>
    </source>
</evidence>
<dbReference type="InterPro" id="IPR017441">
    <property type="entry name" value="Protein_kinase_ATP_BS"/>
</dbReference>
<feature type="binding site" evidence="1">
    <location>
        <position position="203"/>
    </location>
    <ligand>
        <name>ATP</name>
        <dbReference type="ChEBI" id="CHEBI:30616"/>
    </ligand>
</feature>
<dbReference type="InterPro" id="IPR011009">
    <property type="entry name" value="Kinase-like_dom_sf"/>
</dbReference>
<dbReference type="Proteomes" id="UP001610334">
    <property type="component" value="Unassembled WGS sequence"/>
</dbReference>
<dbReference type="Gene3D" id="1.10.510.10">
    <property type="entry name" value="Transferase(Phosphotransferase) domain 1"/>
    <property type="match status" value="1"/>
</dbReference>
<protein>
    <submittedName>
        <fullName evidence="3">Kinase-like domain-containing protein</fullName>
    </submittedName>
</protein>
<dbReference type="PANTHER" id="PTHR24359">
    <property type="entry name" value="SERINE/THREONINE-PROTEIN KINASE SBK1"/>
    <property type="match status" value="1"/>
</dbReference>
<comment type="caution">
    <text evidence="3">The sequence shown here is derived from an EMBL/GenBank/DDBJ whole genome shotgun (WGS) entry which is preliminary data.</text>
</comment>
<evidence type="ECO:0000313" key="3">
    <source>
        <dbReference type="EMBL" id="KAL2822907.1"/>
    </source>
</evidence>
<dbReference type="EMBL" id="JBFXLT010000001">
    <property type="protein sequence ID" value="KAL2822907.1"/>
    <property type="molecule type" value="Genomic_DNA"/>
</dbReference>
<keyword evidence="1" id="KW-0067">ATP-binding</keyword>
<reference evidence="3 4" key="1">
    <citation type="submission" date="2024-07" db="EMBL/GenBank/DDBJ databases">
        <title>Section-level genome sequencing and comparative genomics of Aspergillus sections Usti and Cavernicolus.</title>
        <authorList>
            <consortium name="Lawrence Berkeley National Laboratory"/>
            <person name="Nybo J.L."/>
            <person name="Vesth T.C."/>
            <person name="Theobald S."/>
            <person name="Frisvad J.C."/>
            <person name="Larsen T.O."/>
            <person name="Kjaerboelling I."/>
            <person name="Rothschild-Mancinelli K."/>
            <person name="Lyhne E.K."/>
            <person name="Kogle M.E."/>
            <person name="Barry K."/>
            <person name="Clum A."/>
            <person name="Na H."/>
            <person name="Ledsgaard L."/>
            <person name="Lin J."/>
            <person name="Lipzen A."/>
            <person name="Kuo A."/>
            <person name="Riley R."/>
            <person name="Mondo S."/>
            <person name="Labutti K."/>
            <person name="Haridas S."/>
            <person name="Pangalinan J."/>
            <person name="Salamov A.A."/>
            <person name="Simmons B.A."/>
            <person name="Magnuson J.K."/>
            <person name="Chen J."/>
            <person name="Drula E."/>
            <person name="Henrissat B."/>
            <person name="Wiebenga A."/>
            <person name="Lubbers R.J."/>
            <person name="Gomes A.C."/>
            <person name="Makela M.R."/>
            <person name="Stajich J."/>
            <person name="Grigoriev I.V."/>
            <person name="Mortensen U.H."/>
            <person name="De Vries R.P."/>
            <person name="Baker S.E."/>
            <person name="Andersen M.R."/>
        </authorList>
    </citation>
    <scope>NUCLEOTIDE SEQUENCE [LARGE SCALE GENOMIC DNA]</scope>
    <source>
        <strain evidence="3 4">CBS 588.65</strain>
    </source>
</reference>
<dbReference type="CDD" id="cd00180">
    <property type="entry name" value="PKc"/>
    <property type="match status" value="1"/>
</dbReference>
<dbReference type="PROSITE" id="PS00107">
    <property type="entry name" value="PROTEIN_KINASE_ATP"/>
    <property type="match status" value="1"/>
</dbReference>
<dbReference type="PANTHER" id="PTHR24359:SF1">
    <property type="entry name" value="INHIBITOR OF NUCLEAR FACTOR KAPPA-B KINASE EPSILON SUBUNIT HOMOLOG 1-RELATED"/>
    <property type="match status" value="1"/>
</dbReference>
<dbReference type="Pfam" id="PF00069">
    <property type="entry name" value="Pkinase"/>
    <property type="match status" value="1"/>
</dbReference>
<keyword evidence="1" id="KW-0547">Nucleotide-binding</keyword>
<dbReference type="PROSITE" id="PS50011">
    <property type="entry name" value="PROTEIN_KINASE_DOM"/>
    <property type="match status" value="1"/>
</dbReference>
<organism evidence="3 4">
    <name type="scientific">Aspergillus granulosus</name>
    <dbReference type="NCBI Taxonomy" id="176169"/>
    <lineage>
        <taxon>Eukaryota</taxon>
        <taxon>Fungi</taxon>
        <taxon>Dikarya</taxon>
        <taxon>Ascomycota</taxon>
        <taxon>Pezizomycotina</taxon>
        <taxon>Eurotiomycetes</taxon>
        <taxon>Eurotiomycetidae</taxon>
        <taxon>Eurotiales</taxon>
        <taxon>Aspergillaceae</taxon>
        <taxon>Aspergillus</taxon>
        <taxon>Aspergillus subgen. Nidulantes</taxon>
    </lineage>
</organism>